<accession>A0ABW3G393</accession>
<dbReference type="EMBL" id="JBHTIW010000052">
    <property type="protein sequence ID" value="MFD0924000.1"/>
    <property type="molecule type" value="Genomic_DNA"/>
</dbReference>
<keyword evidence="2" id="KW-1185">Reference proteome</keyword>
<sequence>MNDQTVKPLPSEVMPESELSDRELLANALQEAMDAYAAGVLGGPGLDELELRRAARRARRADAARLLKTRVVAEEEGEIA</sequence>
<organism evidence="1 2">
    <name type="scientific">Saccharopolyspora rosea</name>
    <dbReference type="NCBI Taxonomy" id="524884"/>
    <lineage>
        <taxon>Bacteria</taxon>
        <taxon>Bacillati</taxon>
        <taxon>Actinomycetota</taxon>
        <taxon>Actinomycetes</taxon>
        <taxon>Pseudonocardiales</taxon>
        <taxon>Pseudonocardiaceae</taxon>
        <taxon>Saccharopolyspora</taxon>
    </lineage>
</organism>
<protein>
    <submittedName>
        <fullName evidence="1">Uncharacterized protein</fullName>
    </submittedName>
</protein>
<evidence type="ECO:0000313" key="2">
    <source>
        <dbReference type="Proteomes" id="UP001597018"/>
    </source>
</evidence>
<evidence type="ECO:0000313" key="1">
    <source>
        <dbReference type="EMBL" id="MFD0924000.1"/>
    </source>
</evidence>
<reference evidence="2" key="1">
    <citation type="journal article" date="2019" name="Int. J. Syst. Evol. Microbiol.">
        <title>The Global Catalogue of Microorganisms (GCM) 10K type strain sequencing project: providing services to taxonomists for standard genome sequencing and annotation.</title>
        <authorList>
            <consortium name="The Broad Institute Genomics Platform"/>
            <consortium name="The Broad Institute Genome Sequencing Center for Infectious Disease"/>
            <person name="Wu L."/>
            <person name="Ma J."/>
        </authorList>
    </citation>
    <scope>NUCLEOTIDE SEQUENCE [LARGE SCALE GENOMIC DNA]</scope>
    <source>
        <strain evidence="2">CCUG 56401</strain>
    </source>
</reference>
<dbReference type="Proteomes" id="UP001597018">
    <property type="component" value="Unassembled WGS sequence"/>
</dbReference>
<gene>
    <name evidence="1" type="ORF">ACFQ16_30015</name>
</gene>
<comment type="caution">
    <text evidence="1">The sequence shown here is derived from an EMBL/GenBank/DDBJ whole genome shotgun (WGS) entry which is preliminary data.</text>
</comment>
<name>A0ABW3G393_9PSEU</name>
<proteinExistence type="predicted"/>
<dbReference type="RefSeq" id="WP_263249225.1">
    <property type="nucleotide sequence ID" value="NZ_BAABLT010000058.1"/>
</dbReference>